<protein>
    <submittedName>
        <fullName evidence="2">Uncharacterized protein</fullName>
    </submittedName>
</protein>
<sequence>MDTKTSAVVEKARGLAADLPGAIIRLTHSGHVGPELAPRLRDLGMRVHDVGQALMNEADRLDPEAVALRDPGEDLSPSRRPD</sequence>
<proteinExistence type="predicted"/>
<reference evidence="3" key="1">
    <citation type="journal article" date="2019" name="Int. J. Syst. Evol. Microbiol.">
        <title>The Global Catalogue of Microorganisms (GCM) 10K type strain sequencing project: providing services to taxonomists for standard genome sequencing and annotation.</title>
        <authorList>
            <consortium name="The Broad Institute Genomics Platform"/>
            <consortium name="The Broad Institute Genome Sequencing Center for Infectious Disease"/>
            <person name="Wu L."/>
            <person name="Ma J."/>
        </authorList>
    </citation>
    <scope>NUCLEOTIDE SEQUENCE [LARGE SCALE GENOMIC DNA]</scope>
    <source>
        <strain evidence="3">CGMCC 4.7643</strain>
    </source>
</reference>
<feature type="region of interest" description="Disordered" evidence="1">
    <location>
        <begin position="61"/>
        <end position="82"/>
    </location>
</feature>
<organism evidence="2 3">
    <name type="scientific">Amycolatopsis samaneae</name>
    <dbReference type="NCBI Taxonomy" id="664691"/>
    <lineage>
        <taxon>Bacteria</taxon>
        <taxon>Bacillati</taxon>
        <taxon>Actinomycetota</taxon>
        <taxon>Actinomycetes</taxon>
        <taxon>Pseudonocardiales</taxon>
        <taxon>Pseudonocardiaceae</taxon>
        <taxon>Amycolatopsis</taxon>
    </lineage>
</organism>
<name>A0ABW5GKC9_9PSEU</name>
<dbReference type="Proteomes" id="UP001597419">
    <property type="component" value="Unassembled WGS sequence"/>
</dbReference>
<comment type="caution">
    <text evidence="2">The sequence shown here is derived from an EMBL/GenBank/DDBJ whole genome shotgun (WGS) entry which is preliminary data.</text>
</comment>
<dbReference type="EMBL" id="JBHUKU010000012">
    <property type="protein sequence ID" value="MFD2461326.1"/>
    <property type="molecule type" value="Genomic_DNA"/>
</dbReference>
<gene>
    <name evidence="2" type="ORF">ACFSYJ_22165</name>
</gene>
<accession>A0ABW5GKC9</accession>
<feature type="compositionally biased region" description="Basic and acidic residues" evidence="1">
    <location>
        <begin position="70"/>
        <end position="82"/>
    </location>
</feature>
<dbReference type="RefSeq" id="WP_345408781.1">
    <property type="nucleotide sequence ID" value="NZ_BAABHG010000031.1"/>
</dbReference>
<evidence type="ECO:0000256" key="1">
    <source>
        <dbReference type="SAM" id="MobiDB-lite"/>
    </source>
</evidence>
<evidence type="ECO:0000313" key="3">
    <source>
        <dbReference type="Proteomes" id="UP001597419"/>
    </source>
</evidence>
<keyword evidence="3" id="KW-1185">Reference proteome</keyword>
<evidence type="ECO:0000313" key="2">
    <source>
        <dbReference type="EMBL" id="MFD2461326.1"/>
    </source>
</evidence>